<dbReference type="OrthoDB" id="4203520at2759"/>
<dbReference type="EMBL" id="DS268109">
    <property type="protein sequence ID" value="KMM66039.1"/>
    <property type="molecule type" value="Genomic_DNA"/>
</dbReference>
<reference evidence="2" key="2">
    <citation type="journal article" date="2009" name="Genome Res.">
        <title>Comparative genomic analyses of the human fungal pathogens Coccidioides and their relatives.</title>
        <authorList>
            <person name="Sharpton T.J."/>
            <person name="Stajich J.E."/>
            <person name="Rounsley S.D."/>
            <person name="Gardner M.J."/>
            <person name="Wortman J.R."/>
            <person name="Jordar V.S."/>
            <person name="Maiti R."/>
            <person name="Kodira C.D."/>
            <person name="Neafsey D.E."/>
            <person name="Zeng Q."/>
            <person name="Hung C.-Y."/>
            <person name="McMahan C."/>
            <person name="Muszewska A."/>
            <person name="Grynberg M."/>
            <person name="Mandel M.A."/>
            <person name="Kellner E.M."/>
            <person name="Barker B.M."/>
            <person name="Galgiani J.N."/>
            <person name="Orbach M.J."/>
            <person name="Kirkland T.N."/>
            <person name="Cole G.T."/>
            <person name="Henn M.R."/>
            <person name="Birren B.W."/>
            <person name="Taylor J.W."/>
        </authorList>
    </citation>
    <scope>NUCLEOTIDE SEQUENCE [LARGE SCALE GENOMIC DNA]</scope>
    <source>
        <strain evidence="2">RMSCC 3488</strain>
    </source>
</reference>
<name>A0A0J6FAR5_COCPO</name>
<reference evidence="1 2" key="1">
    <citation type="submission" date="2007-06" db="EMBL/GenBank/DDBJ databases">
        <title>The Genome Sequence of Coccidioides posadasii RMSCC_3488.</title>
        <authorList>
            <consortium name="Coccidioides Genome Resources Consortium"/>
            <consortium name="The Broad Institute Genome Sequencing Platform"/>
            <person name="Henn M.R."/>
            <person name="Sykes S."/>
            <person name="Young S."/>
            <person name="Jaffe D."/>
            <person name="Berlin A."/>
            <person name="Alvarez P."/>
            <person name="Butler J."/>
            <person name="Gnerre S."/>
            <person name="Grabherr M."/>
            <person name="Mauceli E."/>
            <person name="Brockman W."/>
            <person name="Kodira C."/>
            <person name="Alvarado L."/>
            <person name="Zeng Q."/>
            <person name="Crawford M."/>
            <person name="Antoine C."/>
            <person name="Devon K."/>
            <person name="Galgiani J."/>
            <person name="Orsborn K."/>
            <person name="Lewis M.L."/>
            <person name="Nusbaum C."/>
            <person name="Galagan J."/>
            <person name="Birren B."/>
        </authorList>
    </citation>
    <scope>NUCLEOTIDE SEQUENCE [LARGE SCALE GENOMIC DNA]</scope>
    <source>
        <strain evidence="1 2">RMSCC 3488</strain>
    </source>
</reference>
<organism evidence="1 2">
    <name type="scientific">Coccidioides posadasii RMSCC 3488</name>
    <dbReference type="NCBI Taxonomy" id="454284"/>
    <lineage>
        <taxon>Eukaryota</taxon>
        <taxon>Fungi</taxon>
        <taxon>Dikarya</taxon>
        <taxon>Ascomycota</taxon>
        <taxon>Pezizomycotina</taxon>
        <taxon>Eurotiomycetes</taxon>
        <taxon>Eurotiomycetidae</taxon>
        <taxon>Onygenales</taxon>
        <taxon>Onygenaceae</taxon>
        <taxon>Coccidioides</taxon>
    </lineage>
</organism>
<reference evidence="2" key="3">
    <citation type="journal article" date="2010" name="Genome Res.">
        <title>Population genomic sequencing of Coccidioides fungi reveals recent hybridization and transposon control.</title>
        <authorList>
            <person name="Neafsey D.E."/>
            <person name="Barker B.M."/>
            <person name="Sharpton T.J."/>
            <person name="Stajich J.E."/>
            <person name="Park D.J."/>
            <person name="Whiston E."/>
            <person name="Hung C.-Y."/>
            <person name="McMahan C."/>
            <person name="White J."/>
            <person name="Sykes S."/>
            <person name="Heiman D."/>
            <person name="Young S."/>
            <person name="Zeng Q."/>
            <person name="Abouelleil A."/>
            <person name="Aftuck L."/>
            <person name="Bessette D."/>
            <person name="Brown A."/>
            <person name="FitzGerald M."/>
            <person name="Lui A."/>
            <person name="Macdonald J.P."/>
            <person name="Priest M."/>
            <person name="Orbach M.J."/>
            <person name="Galgiani J.N."/>
            <person name="Kirkland T.N."/>
            <person name="Cole G.T."/>
            <person name="Birren B.W."/>
            <person name="Henn M.R."/>
            <person name="Taylor J.W."/>
            <person name="Rounsley S.D."/>
        </authorList>
    </citation>
    <scope>NUCLEOTIDE SEQUENCE [LARGE SCALE GENOMIC DNA]</scope>
    <source>
        <strain evidence="2">RMSCC 3488</strain>
    </source>
</reference>
<proteinExistence type="predicted"/>
<dbReference type="InterPro" id="IPR025213">
    <property type="entry name" value="Sim4_Fta2"/>
</dbReference>
<dbReference type="VEuPathDB" id="FungiDB:CPAG_02379"/>
<dbReference type="AlphaFoldDB" id="A0A0J6FAR5"/>
<gene>
    <name evidence="1" type="ORF">CPAG_02379</name>
</gene>
<sequence length="124" mass="14636">MDDSMIGPWLLELPMDVTIYEFRDWAYKRTSLSTRQQAYTRPIAHESRAFARLDSIGENGTWAVNCHGWMKLSDKEFKRLQKYDSLTRWAVVEDYNPNTITISDVPEIRRKMIIARKVSFTLNM</sequence>
<dbReference type="Pfam" id="PF13095">
    <property type="entry name" value="FTA2"/>
    <property type="match status" value="1"/>
</dbReference>
<dbReference type="Proteomes" id="UP000054567">
    <property type="component" value="Unassembled WGS sequence"/>
</dbReference>
<evidence type="ECO:0000313" key="1">
    <source>
        <dbReference type="EMBL" id="KMM66039.1"/>
    </source>
</evidence>
<protein>
    <submittedName>
        <fullName evidence="1">Uncharacterized protein</fullName>
    </submittedName>
</protein>
<accession>A0A0J6FAR5</accession>
<evidence type="ECO:0000313" key="2">
    <source>
        <dbReference type="Proteomes" id="UP000054567"/>
    </source>
</evidence>